<evidence type="ECO:0000256" key="2">
    <source>
        <dbReference type="ARBA" id="ARBA00007313"/>
    </source>
</evidence>
<comment type="subcellular location">
    <subcellularLocation>
        <location evidence="1">Nucleus membrane</location>
        <topology evidence="1">Single-pass membrane protein</topology>
    </subcellularLocation>
</comment>
<dbReference type="InterPro" id="IPR045197">
    <property type="entry name" value="NUP210-like"/>
</dbReference>
<dbReference type="PANTHER" id="PTHR23019:SF0">
    <property type="entry name" value="NUCLEAR PORE MEMBRANE GLYCOPROTEIN 210"/>
    <property type="match status" value="1"/>
</dbReference>
<accession>A0AAD3SPB3</accession>
<keyword evidence="3 10" id="KW-0812">Transmembrane</keyword>
<proteinExistence type="inferred from homology"/>
<reference evidence="12" key="1">
    <citation type="submission" date="2023-05" db="EMBL/GenBank/DDBJ databases">
        <title>Nepenthes gracilis genome sequencing.</title>
        <authorList>
            <person name="Fukushima K."/>
        </authorList>
    </citation>
    <scope>NUCLEOTIDE SEQUENCE</scope>
    <source>
        <strain evidence="12">SING2019-196</strain>
    </source>
</reference>
<keyword evidence="7" id="KW-0325">Glycoprotein</keyword>
<evidence type="ECO:0000256" key="3">
    <source>
        <dbReference type="ARBA" id="ARBA00022692"/>
    </source>
</evidence>
<dbReference type="InterPro" id="IPR055094">
    <property type="entry name" value="NUP210_Ig15"/>
</dbReference>
<comment type="caution">
    <text evidence="12">The sequence shown here is derived from an EMBL/GenBank/DDBJ whole genome shotgun (WGS) entry which is preliminary data.</text>
</comment>
<keyword evidence="4" id="KW-0732">Signal</keyword>
<feature type="domain" description="BIG2" evidence="11">
    <location>
        <begin position="1566"/>
        <end position="1643"/>
    </location>
</feature>
<dbReference type="SUPFAM" id="SSF49373">
    <property type="entry name" value="Invasin/intimin cell-adhesion fragments"/>
    <property type="match status" value="1"/>
</dbReference>
<dbReference type="GO" id="GO:0031965">
    <property type="term" value="C:nuclear membrane"/>
    <property type="evidence" value="ECO:0007669"/>
    <property type="project" value="UniProtKB-SubCell"/>
</dbReference>
<dbReference type="InterPro" id="IPR008964">
    <property type="entry name" value="Invasin/intimin_cell_adhesion"/>
</dbReference>
<gene>
    <name evidence="12" type="ORF">Nepgr_016849</name>
</gene>
<feature type="domain" description="BIG2" evidence="11">
    <location>
        <begin position="487"/>
        <end position="563"/>
    </location>
</feature>
<dbReference type="InterPro" id="IPR056233">
    <property type="entry name" value="Ig_GP210_16th"/>
</dbReference>
<sequence>MAFYYLADCLFFADIIRFTISLILLFVPPATLSTAESMVSGPHIADVNILLPPKMTHPVEYRLQGTDGCFKWSWDHHDILSVVPEYDESNHCSSSARLRSIAPYTGRKETAVYAADVITGIVIRCKVFIDIFSRIQIFHNSIKLDLDGLATLRVRGFDREENVFSSLVGLQFMWQLMPHGNGSLHHLVHVPLKDSPLSDCSGFCGDLDIQIKLEDSGMFSDLYVAKGIEIGQEVVSVHLLEPQYEHMEDEIILTVAEAMSLDPPSPVFVLVDAVVHYNLKVIRANIPQVVTLPSPFYRWSASNPSVVRVDAMAGVAHALSLGETSVIVEDTRVAGHEQTSSFHVVLPDFLCLYILPLSILGEPVEDVKALSSAARWYVISGRQYLIQTKVFSQGPVAHEIYITENDDLKLYYDQAEYWKIFPVSDAIRLKYGWGNSTGLNATSQGVGKLSASLAYSSEHPATKEVLKVMQEVMVCNPVKFRIGRKSTESSNIFLPWAPGIFQEVELKAVGGCAKTPSDYRWFSSDITTASVSAAGAVQARKPGKAIIKVGSVFDTLNFDEVVVEVSAPSSMVMLPNIPVETVVGSYLQAAVTMKASNGEYFYECDAFRSSIKWNTASELFVVVNSTAAVSLRDDLENVELSKSAGGPPCALAYIYAASPGRAVLQATLSREHQILDHPFDRPIILKASTPIASYSPLIVHQVSDGNQFGGYFFCSAKAEHHDQLEKLDELYLAPGTYLDVKLLGGPERWGEGVDFIESVYVLPKNGAVVHPVPSTNEFQYRIFCQALGSFTVVFKRGNLKGVDHPLPVVAEVELFLACSFPSSIVVLADEPVNALDIIKAAIQADAGPSVDRLIPITVENGRNIRIAAVGISNSGKAFANSSSLPLSWELNDCHELAYWVDDCNSELSTSSWERFLALQNASGLCTVQATVHKIADDADDSPFASLYDRSDSVLTDAIHLQLVSALRVSPEFSLLFFNPDAKMNLSIMGGSCFLDAAVNDSHVVKVIQPVLGLQCLQLILTPKGLGSALVTVYDIGFTPPLTAFSVVQVADLDWIKITSGEELSIMEGSSQSIELLAGINNGNTFDSSQYLYMDIRMHIEDNIVDIVNVDHFSNPGDVYINSSNFTIYGRQLGTTTLFLSARQQSGLEVVSQQIKVEVYAPPVVHPHDLFLVPGASYVLTLKGGPTIGTIVHYASVDYGTAAIHESTGQVSAISPGNTTVVATIYGRQQKVICKAYGKVKVGVPSMVTLNAQSQKLAIGHDMPIFPLFSEGDLFSFYELCNNYQWTTEDEKVLTFCAPEPLKGNNYEFPLFNKKVMSSCYMDQKEVGCINLLYGRSAGRTNISLTFYCDFISGSFSQSRSYSASMSIRVVSDPPLALGIPITWILPPHYMSTDLFPLSSESNSKSDTQTLRRVVTYSVLDDYSRMNNQAGPVTLEGSKIKTTDSDNLVCIQAKDHTTGRIEVASCVRVAEVAQIRIIRKPAFHLIDMAVGDELELPIHYYDDLGIQFLEANNVILFDAETNYRDIVAVNICNFGNGSIKIKAIRHGRALVRVRFDESPHKSDYVMISAGAYIYPQNPVLQPGTHLNLSIEGTGPDDQASGQWLSANESIISVDSPSGNAVAVGEGTTLVIFQSSSLTLQTTVTVLKGIIIFVDAPKGTLTNIALPTRGYNFSVKFSGHKFEPPSRNVEVPYNCRVDPPFIGYAKPWRDLDTGDSYCLFFPYSPEHLANSAPKSNNTRQDISVSIHASLRDANDVSGSASALFIGGFSILEMKKGSLQLNLTPESNRSIITIVGNTDVGIYWRDQDLLMISPVYQEDSGIGGFAQYEVKVLSTKPLKDKVVFTLPANGQTAEVDVNYEPGEETSGSTIDITLWAAVIVCFALLILTVVIFICFLNRPDRSRPPIVPATPSRSAPVTPDHRSSSVTNDHSPRTPQPFIEYVRRTIDETPYYRREGRRRFNPQNTY</sequence>
<comment type="similarity">
    <text evidence="2">Belongs to the NUP210 family.</text>
</comment>
<evidence type="ECO:0000313" key="12">
    <source>
        <dbReference type="EMBL" id="GMH15008.1"/>
    </source>
</evidence>
<feature type="transmembrane region" description="Helical" evidence="10">
    <location>
        <begin position="1871"/>
        <end position="1893"/>
    </location>
</feature>
<dbReference type="Pfam" id="PF24427">
    <property type="entry name" value="Ig_GP210_16th"/>
    <property type="match status" value="1"/>
</dbReference>
<dbReference type="Pfam" id="PF22962">
    <property type="entry name" value="Ig_NUP210_7th"/>
    <property type="match status" value="1"/>
</dbReference>
<evidence type="ECO:0000256" key="9">
    <source>
        <dbReference type="SAM" id="MobiDB-lite"/>
    </source>
</evidence>
<feature type="domain" description="BIG2" evidence="11">
    <location>
        <begin position="269"/>
        <end position="340"/>
    </location>
</feature>
<evidence type="ECO:0000256" key="10">
    <source>
        <dbReference type="SAM" id="Phobius"/>
    </source>
</evidence>
<dbReference type="InterPro" id="IPR003343">
    <property type="entry name" value="Big_2"/>
</dbReference>
<dbReference type="Proteomes" id="UP001279734">
    <property type="component" value="Unassembled WGS sequence"/>
</dbReference>
<name>A0AAD3SPB3_NEPGR</name>
<evidence type="ECO:0000256" key="7">
    <source>
        <dbReference type="ARBA" id="ARBA00023180"/>
    </source>
</evidence>
<dbReference type="SMART" id="SM00635">
    <property type="entry name" value="BID_2"/>
    <property type="match status" value="4"/>
</dbReference>
<organism evidence="12 13">
    <name type="scientific">Nepenthes gracilis</name>
    <name type="common">Slender pitcher plant</name>
    <dbReference type="NCBI Taxonomy" id="150966"/>
    <lineage>
        <taxon>Eukaryota</taxon>
        <taxon>Viridiplantae</taxon>
        <taxon>Streptophyta</taxon>
        <taxon>Embryophyta</taxon>
        <taxon>Tracheophyta</taxon>
        <taxon>Spermatophyta</taxon>
        <taxon>Magnoliopsida</taxon>
        <taxon>eudicotyledons</taxon>
        <taxon>Gunneridae</taxon>
        <taxon>Pentapetalae</taxon>
        <taxon>Caryophyllales</taxon>
        <taxon>Nepenthaceae</taxon>
        <taxon>Nepenthes</taxon>
    </lineage>
</organism>
<evidence type="ECO:0000259" key="11">
    <source>
        <dbReference type="SMART" id="SM00635"/>
    </source>
</evidence>
<dbReference type="InterPro" id="IPR055097">
    <property type="entry name" value="Ig_NUP210_2nd"/>
</dbReference>
<evidence type="ECO:0000256" key="1">
    <source>
        <dbReference type="ARBA" id="ARBA00004590"/>
    </source>
</evidence>
<dbReference type="Pfam" id="PF24425">
    <property type="entry name" value="Ig_GP210_15th"/>
    <property type="match status" value="1"/>
</dbReference>
<evidence type="ECO:0000256" key="5">
    <source>
        <dbReference type="ARBA" id="ARBA00022989"/>
    </source>
</evidence>
<dbReference type="InterPro" id="IPR055099">
    <property type="entry name" value="Ig_NUP210_7th"/>
</dbReference>
<evidence type="ECO:0000256" key="8">
    <source>
        <dbReference type="ARBA" id="ARBA00023242"/>
    </source>
</evidence>
<keyword evidence="13" id="KW-1185">Reference proteome</keyword>
<dbReference type="Pfam" id="PF22969">
    <property type="entry name" value="Ig_NUP210_2nd"/>
    <property type="match status" value="1"/>
</dbReference>
<dbReference type="Pfam" id="PF22959">
    <property type="entry name" value="Ig_NUP210_15th"/>
    <property type="match status" value="1"/>
</dbReference>
<keyword evidence="8" id="KW-0539">Nucleus</keyword>
<evidence type="ECO:0000313" key="13">
    <source>
        <dbReference type="Proteomes" id="UP001279734"/>
    </source>
</evidence>
<protein>
    <recommendedName>
        <fullName evidence="11">BIG2 domain-containing protein</fullName>
    </recommendedName>
</protein>
<feature type="region of interest" description="Disordered" evidence="9">
    <location>
        <begin position="1902"/>
        <end position="1936"/>
    </location>
</feature>
<feature type="domain" description="BIG2" evidence="11">
    <location>
        <begin position="1158"/>
        <end position="1234"/>
    </location>
</feature>
<keyword evidence="5 10" id="KW-1133">Transmembrane helix</keyword>
<dbReference type="Pfam" id="PF22967">
    <property type="entry name" value="Ig_NUP210_1st"/>
    <property type="match status" value="1"/>
</dbReference>
<dbReference type="PANTHER" id="PTHR23019">
    <property type="entry name" value="NUCLEAR PORE MEMBRANE GLYCOPROTEIN GP210-RELATED"/>
    <property type="match status" value="1"/>
</dbReference>
<dbReference type="Pfam" id="PF26182">
    <property type="entry name" value="Ig_NUP210_5th"/>
    <property type="match status" value="1"/>
</dbReference>
<dbReference type="InterPro" id="IPR055096">
    <property type="entry name" value="Ig_NUP210_1st"/>
</dbReference>
<dbReference type="Gene3D" id="2.60.40.1080">
    <property type="match status" value="2"/>
</dbReference>
<dbReference type="EMBL" id="BSYO01000014">
    <property type="protein sequence ID" value="GMH15008.1"/>
    <property type="molecule type" value="Genomic_DNA"/>
</dbReference>
<dbReference type="InterPro" id="IPR056232">
    <property type="entry name" value="Ig_GP210_15th"/>
</dbReference>
<evidence type="ECO:0000256" key="4">
    <source>
        <dbReference type="ARBA" id="ARBA00022729"/>
    </source>
</evidence>
<evidence type="ECO:0000256" key="6">
    <source>
        <dbReference type="ARBA" id="ARBA00023136"/>
    </source>
</evidence>
<keyword evidence="6 10" id="KW-0472">Membrane</keyword>